<dbReference type="Gene3D" id="3.30.870.10">
    <property type="entry name" value="Endonuclease Chain A"/>
    <property type="match status" value="2"/>
</dbReference>
<evidence type="ECO:0000256" key="3">
    <source>
        <dbReference type="ARBA" id="ARBA00004651"/>
    </source>
</evidence>
<evidence type="ECO:0000256" key="10">
    <source>
        <dbReference type="ARBA" id="ARBA00029594"/>
    </source>
</evidence>
<evidence type="ECO:0000256" key="6">
    <source>
        <dbReference type="ARBA" id="ARBA00022525"/>
    </source>
</evidence>
<dbReference type="RefSeq" id="WP_141165961.1">
    <property type="nucleotide sequence ID" value="NZ_VHLH01000006.1"/>
</dbReference>
<feature type="domain" description="PLD phosphodiesterase" evidence="12">
    <location>
        <begin position="196"/>
        <end position="223"/>
    </location>
</feature>
<dbReference type="GO" id="GO:0005886">
    <property type="term" value="C:plasma membrane"/>
    <property type="evidence" value="ECO:0007669"/>
    <property type="project" value="UniProtKB-SubCell"/>
</dbReference>
<comment type="subcellular location">
    <subcellularLocation>
        <location evidence="3">Cell membrane</location>
        <topology evidence="3">Multi-pass membrane protein</topology>
    </subcellularLocation>
    <subcellularLocation>
        <location evidence="2">Secreted</location>
    </subcellularLocation>
</comment>
<organism evidence="13 14">
    <name type="scientific">Pararhizobium mangrovi</name>
    <dbReference type="NCBI Taxonomy" id="2590452"/>
    <lineage>
        <taxon>Bacteria</taxon>
        <taxon>Pseudomonadati</taxon>
        <taxon>Pseudomonadota</taxon>
        <taxon>Alphaproteobacteria</taxon>
        <taxon>Hyphomicrobiales</taxon>
        <taxon>Rhizobiaceae</taxon>
        <taxon>Rhizobium/Agrobacterium group</taxon>
        <taxon>Pararhizobium</taxon>
    </lineage>
</organism>
<protein>
    <recommendedName>
        <fullName evidence="4">Phospholipase D</fullName>
    </recommendedName>
    <alternativeName>
        <fullName evidence="10">Choline phosphatase</fullName>
    </alternativeName>
</protein>
<feature type="transmembrane region" description="Helical" evidence="11">
    <location>
        <begin position="37"/>
        <end position="57"/>
    </location>
</feature>
<evidence type="ECO:0000256" key="5">
    <source>
        <dbReference type="ARBA" id="ARBA00022475"/>
    </source>
</evidence>
<reference evidence="13 14" key="1">
    <citation type="submission" date="2019-06" db="EMBL/GenBank/DDBJ databases">
        <authorList>
            <person name="Li M."/>
        </authorList>
    </citation>
    <scope>NUCLEOTIDE SEQUENCE [LARGE SCALE GENOMIC DNA]</scope>
    <source>
        <strain evidence="13 14">BGMRC6574</strain>
    </source>
</reference>
<dbReference type="AlphaFoldDB" id="A0A506U938"/>
<keyword evidence="5" id="KW-1003">Cell membrane</keyword>
<accession>A0A506U938</accession>
<feature type="domain" description="PLD phosphodiesterase" evidence="12">
    <location>
        <begin position="372"/>
        <end position="398"/>
    </location>
</feature>
<dbReference type="PROSITE" id="PS50035">
    <property type="entry name" value="PLD"/>
    <property type="match status" value="2"/>
</dbReference>
<name>A0A506U938_9HYPH</name>
<evidence type="ECO:0000313" key="14">
    <source>
        <dbReference type="Proteomes" id="UP000320314"/>
    </source>
</evidence>
<dbReference type="GO" id="GO:0030572">
    <property type="term" value="F:phosphatidyltransferase activity"/>
    <property type="evidence" value="ECO:0007669"/>
    <property type="project" value="UniProtKB-ARBA"/>
</dbReference>
<evidence type="ECO:0000313" key="13">
    <source>
        <dbReference type="EMBL" id="TPW30400.1"/>
    </source>
</evidence>
<keyword evidence="14" id="KW-1185">Reference proteome</keyword>
<keyword evidence="6" id="KW-0964">Secreted</keyword>
<dbReference type="PANTHER" id="PTHR21248">
    <property type="entry name" value="CARDIOLIPIN SYNTHASE"/>
    <property type="match status" value="1"/>
</dbReference>
<sequence>MIWLGEHFLVIVGVALTLLAAIFVLQQRRTPQSTAAWLLAIVLLPYVAIPLFLALGFRKQGSRFPRVRFERAQRGERGEGGVRANFRSYGLPAATPGNAFTLLGDGTGAYVAMMRLVEEARDSLDVTFYLIADDAVGRAFVEALERRARAGVSVRLIIDRLGNLWPPTKALRRLRAAGGELRYFSPIVHAPDRGHLNLRNHRKMVIADGTRVFAGGMNVADEYMGPEQNPKRWVDLSFCLEGPTVQVFADLHASDWESAGAENACKPRQAVACASVGETCTQLVPSGPDMDGDALHDVLVNAIHNAQERVWVVTPYFLPTELLGHALAVAGRRGVDVRIVVPEHSNHRVADFARGAYLREMTASGCRVLVYPERMVHAKSTLIDDVAYVGSPNFDVRSMLLNFECALFLYDHQSVEAVRSWFEALHSRCIEFTPRDGFWRRLTEDVFRLGTPVL</sequence>
<keyword evidence="7 11" id="KW-0812">Transmembrane</keyword>
<evidence type="ECO:0000256" key="11">
    <source>
        <dbReference type="SAM" id="Phobius"/>
    </source>
</evidence>
<keyword evidence="9 11" id="KW-0472">Membrane</keyword>
<dbReference type="EMBL" id="VHLH01000006">
    <property type="protein sequence ID" value="TPW30400.1"/>
    <property type="molecule type" value="Genomic_DNA"/>
</dbReference>
<keyword evidence="8 11" id="KW-1133">Transmembrane helix</keyword>
<dbReference type="SUPFAM" id="SSF56024">
    <property type="entry name" value="Phospholipase D/nuclease"/>
    <property type="match status" value="2"/>
</dbReference>
<evidence type="ECO:0000256" key="8">
    <source>
        <dbReference type="ARBA" id="ARBA00022989"/>
    </source>
</evidence>
<dbReference type="Pfam" id="PF13091">
    <property type="entry name" value="PLDc_2"/>
    <property type="match status" value="2"/>
</dbReference>
<evidence type="ECO:0000256" key="7">
    <source>
        <dbReference type="ARBA" id="ARBA00022692"/>
    </source>
</evidence>
<dbReference type="GO" id="GO:0032049">
    <property type="term" value="P:cardiolipin biosynthetic process"/>
    <property type="evidence" value="ECO:0007669"/>
    <property type="project" value="UniProtKB-ARBA"/>
</dbReference>
<dbReference type="InterPro" id="IPR027379">
    <property type="entry name" value="CLS_N"/>
</dbReference>
<gene>
    <name evidence="13" type="ORF">FJU11_05165</name>
</gene>
<dbReference type="PANTHER" id="PTHR21248:SF22">
    <property type="entry name" value="PHOSPHOLIPASE D"/>
    <property type="match status" value="1"/>
</dbReference>
<dbReference type="SMART" id="SM00155">
    <property type="entry name" value="PLDc"/>
    <property type="match status" value="2"/>
</dbReference>
<comment type="function">
    <text evidence="1">Could be a virulence factor.</text>
</comment>
<dbReference type="InterPro" id="IPR001736">
    <property type="entry name" value="PLipase_D/transphosphatidylase"/>
</dbReference>
<evidence type="ECO:0000256" key="9">
    <source>
        <dbReference type="ARBA" id="ARBA00023136"/>
    </source>
</evidence>
<feature type="transmembrane region" description="Helical" evidence="11">
    <location>
        <begin position="6"/>
        <end position="25"/>
    </location>
</feature>
<evidence type="ECO:0000259" key="12">
    <source>
        <dbReference type="PROSITE" id="PS50035"/>
    </source>
</evidence>
<dbReference type="OrthoDB" id="9762009at2"/>
<comment type="caution">
    <text evidence="13">The sequence shown here is derived from an EMBL/GenBank/DDBJ whole genome shotgun (WGS) entry which is preliminary data.</text>
</comment>
<evidence type="ECO:0000256" key="1">
    <source>
        <dbReference type="ARBA" id="ARBA00003145"/>
    </source>
</evidence>
<evidence type="ECO:0000256" key="2">
    <source>
        <dbReference type="ARBA" id="ARBA00004613"/>
    </source>
</evidence>
<dbReference type="InterPro" id="IPR025202">
    <property type="entry name" value="PLD-like_dom"/>
</dbReference>
<dbReference type="GO" id="GO:0005576">
    <property type="term" value="C:extracellular region"/>
    <property type="evidence" value="ECO:0007669"/>
    <property type="project" value="UniProtKB-SubCell"/>
</dbReference>
<proteinExistence type="predicted"/>
<dbReference type="Proteomes" id="UP000320314">
    <property type="component" value="Unassembled WGS sequence"/>
</dbReference>
<evidence type="ECO:0000256" key="4">
    <source>
        <dbReference type="ARBA" id="ARBA00018392"/>
    </source>
</evidence>
<dbReference type="Pfam" id="PF13396">
    <property type="entry name" value="PLDc_N"/>
    <property type="match status" value="1"/>
</dbReference>